<dbReference type="PANTHER" id="PTHR47326:SF1">
    <property type="entry name" value="HTH PSQ-TYPE DOMAIN-CONTAINING PROTEIN"/>
    <property type="match status" value="1"/>
</dbReference>
<dbReference type="EMBL" id="JAJSOF020000003">
    <property type="protein sequence ID" value="KAJ4449299.1"/>
    <property type="molecule type" value="Genomic_DNA"/>
</dbReference>
<evidence type="ECO:0000313" key="2">
    <source>
        <dbReference type="Proteomes" id="UP001148838"/>
    </source>
</evidence>
<sequence length="77" mass="9142">MSVAISRELTLCDYFLWGYIKDKVYMPPLPQDLQDLRMRIEETVATVMPDMLSRVWQELEYRVNICRVTYGAHIESL</sequence>
<comment type="caution">
    <text evidence="1">The sequence shown here is derived from an EMBL/GenBank/DDBJ whole genome shotgun (WGS) entry which is preliminary data.</text>
</comment>
<evidence type="ECO:0000313" key="1">
    <source>
        <dbReference type="EMBL" id="KAJ4449299.1"/>
    </source>
</evidence>
<protein>
    <submittedName>
        <fullName evidence="1">Uncharacterized protein</fullName>
    </submittedName>
</protein>
<reference evidence="1 2" key="1">
    <citation type="journal article" date="2022" name="Allergy">
        <title>Genome assembly and annotation of Periplaneta americana reveal a comprehensive cockroach allergen profile.</title>
        <authorList>
            <person name="Wang L."/>
            <person name="Xiong Q."/>
            <person name="Saelim N."/>
            <person name="Wang L."/>
            <person name="Nong W."/>
            <person name="Wan A.T."/>
            <person name="Shi M."/>
            <person name="Liu X."/>
            <person name="Cao Q."/>
            <person name="Hui J.H.L."/>
            <person name="Sookrung N."/>
            <person name="Leung T.F."/>
            <person name="Tungtrongchitr A."/>
            <person name="Tsui S.K.W."/>
        </authorList>
    </citation>
    <scope>NUCLEOTIDE SEQUENCE [LARGE SCALE GENOMIC DNA]</scope>
    <source>
        <strain evidence="1">PWHHKU_190912</strain>
    </source>
</reference>
<dbReference type="Proteomes" id="UP001148838">
    <property type="component" value="Unassembled WGS sequence"/>
</dbReference>
<dbReference type="InterPro" id="IPR036397">
    <property type="entry name" value="RNaseH_sf"/>
</dbReference>
<dbReference type="PANTHER" id="PTHR47326">
    <property type="entry name" value="TRANSPOSABLE ELEMENT TC3 TRANSPOSASE-LIKE PROTEIN"/>
    <property type="match status" value="1"/>
</dbReference>
<name>A0ABQ8TUR5_PERAM</name>
<keyword evidence="2" id="KW-1185">Reference proteome</keyword>
<accession>A0ABQ8TUR5</accession>
<proteinExistence type="predicted"/>
<dbReference type="Gene3D" id="3.30.420.10">
    <property type="entry name" value="Ribonuclease H-like superfamily/Ribonuclease H"/>
    <property type="match status" value="1"/>
</dbReference>
<gene>
    <name evidence="1" type="ORF">ANN_00697</name>
</gene>
<organism evidence="1 2">
    <name type="scientific">Periplaneta americana</name>
    <name type="common">American cockroach</name>
    <name type="synonym">Blatta americana</name>
    <dbReference type="NCBI Taxonomy" id="6978"/>
    <lineage>
        <taxon>Eukaryota</taxon>
        <taxon>Metazoa</taxon>
        <taxon>Ecdysozoa</taxon>
        <taxon>Arthropoda</taxon>
        <taxon>Hexapoda</taxon>
        <taxon>Insecta</taxon>
        <taxon>Pterygota</taxon>
        <taxon>Neoptera</taxon>
        <taxon>Polyneoptera</taxon>
        <taxon>Dictyoptera</taxon>
        <taxon>Blattodea</taxon>
        <taxon>Blattoidea</taxon>
        <taxon>Blattidae</taxon>
        <taxon>Blattinae</taxon>
        <taxon>Periplaneta</taxon>
    </lineage>
</organism>